<keyword evidence="2" id="KW-1185">Reference proteome</keyword>
<sequence length="195" mass="22372">MFLLRKDAELPSSTVTAGTNTLTRAWYTRRPPWAVVTPCSKMVTIGMKQPVLFFINPVNMVSYDVIQRGPDANSDARFYNPSSPEHWDVDFADYGIGVAMVSNFLKYVDRHDVCPEYTEDVRKAQKLCEQALEEIPRGLLQRQERACSHVATRRLLRELQPHVPFIPSTNLHAHYRRTIFGRPVPGIRMRCQLAV</sequence>
<name>A0AA40C1F1_9PEZI</name>
<dbReference type="Proteomes" id="UP001174934">
    <property type="component" value="Unassembled WGS sequence"/>
</dbReference>
<evidence type="ECO:0000313" key="1">
    <source>
        <dbReference type="EMBL" id="KAK0621846.1"/>
    </source>
</evidence>
<evidence type="ECO:0000313" key="2">
    <source>
        <dbReference type="Proteomes" id="UP001174934"/>
    </source>
</evidence>
<dbReference type="GO" id="GO:0031047">
    <property type="term" value="P:regulatory ncRNA-mediated gene silencing"/>
    <property type="evidence" value="ECO:0007669"/>
    <property type="project" value="InterPro"/>
</dbReference>
<gene>
    <name evidence="1" type="ORF">B0T17DRAFT_305690</name>
</gene>
<accession>A0AA40C1F1</accession>
<protein>
    <submittedName>
        <fullName evidence="1">Uncharacterized protein</fullName>
    </submittedName>
</protein>
<organism evidence="1 2">
    <name type="scientific">Bombardia bombarda</name>
    <dbReference type="NCBI Taxonomy" id="252184"/>
    <lineage>
        <taxon>Eukaryota</taxon>
        <taxon>Fungi</taxon>
        <taxon>Dikarya</taxon>
        <taxon>Ascomycota</taxon>
        <taxon>Pezizomycotina</taxon>
        <taxon>Sordariomycetes</taxon>
        <taxon>Sordariomycetidae</taxon>
        <taxon>Sordariales</taxon>
        <taxon>Lasiosphaeriaceae</taxon>
        <taxon>Bombardia</taxon>
    </lineage>
</organism>
<reference evidence="1" key="1">
    <citation type="submission" date="2023-06" db="EMBL/GenBank/DDBJ databases">
        <title>Genome-scale phylogeny and comparative genomics of the fungal order Sordariales.</title>
        <authorList>
            <consortium name="Lawrence Berkeley National Laboratory"/>
            <person name="Hensen N."/>
            <person name="Bonometti L."/>
            <person name="Westerberg I."/>
            <person name="Brannstrom I.O."/>
            <person name="Guillou S."/>
            <person name="Cros-Aarteil S."/>
            <person name="Calhoun S."/>
            <person name="Haridas S."/>
            <person name="Kuo A."/>
            <person name="Mondo S."/>
            <person name="Pangilinan J."/>
            <person name="Riley R."/>
            <person name="LaButti K."/>
            <person name="Andreopoulos B."/>
            <person name="Lipzen A."/>
            <person name="Chen C."/>
            <person name="Yanf M."/>
            <person name="Daum C."/>
            <person name="Ng V."/>
            <person name="Clum A."/>
            <person name="Steindorff A."/>
            <person name="Ohm R."/>
            <person name="Martin F."/>
            <person name="Silar P."/>
            <person name="Natvig D."/>
            <person name="Lalanne C."/>
            <person name="Gautier V."/>
            <person name="Ament-velasquez S.L."/>
            <person name="Kruys A."/>
            <person name="Hutchinson M.I."/>
            <person name="Powell A.J."/>
            <person name="Barry K."/>
            <person name="Miller A.N."/>
            <person name="Grigoriev I.V."/>
            <person name="Debuchy R."/>
            <person name="Gladieux P."/>
            <person name="Thoren M.H."/>
            <person name="Johannesson H."/>
        </authorList>
    </citation>
    <scope>NUCLEOTIDE SEQUENCE</scope>
    <source>
        <strain evidence="1">SMH3391-2</strain>
    </source>
</reference>
<dbReference type="InterPro" id="IPR018606">
    <property type="entry name" value="Arb1"/>
</dbReference>
<proteinExistence type="predicted"/>
<dbReference type="EMBL" id="JAULSR010000004">
    <property type="protein sequence ID" value="KAK0621846.1"/>
    <property type="molecule type" value="Genomic_DNA"/>
</dbReference>
<dbReference type="Pfam" id="PF09692">
    <property type="entry name" value="Arb1"/>
    <property type="match status" value="1"/>
</dbReference>
<dbReference type="AlphaFoldDB" id="A0AA40C1F1"/>
<dbReference type="GO" id="GO:0033167">
    <property type="term" value="C:ARC complex"/>
    <property type="evidence" value="ECO:0007669"/>
    <property type="project" value="InterPro"/>
</dbReference>
<comment type="caution">
    <text evidence="1">The sequence shown here is derived from an EMBL/GenBank/DDBJ whole genome shotgun (WGS) entry which is preliminary data.</text>
</comment>